<sequence>MYKYIRKSKAKRSFEYAEKLIACQILTPFPIAYIENSNFLGLTTSYYISKHVNYDFDFRDLIHKPLFPNRKEILQQFAAFTFKLHENNINFLDHSPGNTLIIEKEEKQYDFYLIDLNRMHFEVMDFNDRMHNFRRLWLSRTMVKYMSKTYSKLYNKTYDETYTLMLKHSRAFQKKVDSKKLRRSGRKMRFKSE</sequence>
<dbReference type="EMBL" id="BMFQ01000004">
    <property type="protein sequence ID" value="GGG57524.1"/>
    <property type="molecule type" value="Genomic_DNA"/>
</dbReference>
<evidence type="ECO:0008006" key="3">
    <source>
        <dbReference type="Google" id="ProtNLM"/>
    </source>
</evidence>
<name>A0A917LVC0_9FLAO</name>
<evidence type="ECO:0000313" key="1">
    <source>
        <dbReference type="EMBL" id="GGG57524.1"/>
    </source>
</evidence>
<dbReference type="RefSeq" id="WP_229736693.1">
    <property type="nucleotide sequence ID" value="NZ_BMFQ01000004.1"/>
</dbReference>
<protein>
    <recommendedName>
        <fullName evidence="3">Lipopolysaccharide kinase</fullName>
    </recommendedName>
</protein>
<comment type="caution">
    <text evidence="1">The sequence shown here is derived from an EMBL/GenBank/DDBJ whole genome shotgun (WGS) entry which is preliminary data.</text>
</comment>
<evidence type="ECO:0000313" key="2">
    <source>
        <dbReference type="Proteomes" id="UP000625976"/>
    </source>
</evidence>
<keyword evidence="2" id="KW-1185">Reference proteome</keyword>
<organism evidence="1 2">
    <name type="scientific">Bizionia arctica</name>
    <dbReference type="NCBI Taxonomy" id="1495645"/>
    <lineage>
        <taxon>Bacteria</taxon>
        <taxon>Pseudomonadati</taxon>
        <taxon>Bacteroidota</taxon>
        <taxon>Flavobacteriia</taxon>
        <taxon>Flavobacteriales</taxon>
        <taxon>Flavobacteriaceae</taxon>
        <taxon>Bizionia</taxon>
    </lineage>
</organism>
<accession>A0A917LVC0</accession>
<gene>
    <name evidence="1" type="ORF">GCM10010976_30480</name>
</gene>
<dbReference type="Pfam" id="PF06293">
    <property type="entry name" value="Kdo"/>
    <property type="match status" value="1"/>
</dbReference>
<reference evidence="1" key="2">
    <citation type="submission" date="2020-09" db="EMBL/GenBank/DDBJ databases">
        <authorList>
            <person name="Sun Q."/>
            <person name="Zhou Y."/>
        </authorList>
    </citation>
    <scope>NUCLEOTIDE SEQUENCE</scope>
    <source>
        <strain evidence="1">CGMCC 1.12751</strain>
    </source>
</reference>
<dbReference type="AlphaFoldDB" id="A0A917LVC0"/>
<reference evidence="1" key="1">
    <citation type="journal article" date="2014" name="Int. J. Syst. Evol. Microbiol.">
        <title>Complete genome sequence of Corynebacterium casei LMG S-19264T (=DSM 44701T), isolated from a smear-ripened cheese.</title>
        <authorList>
            <consortium name="US DOE Joint Genome Institute (JGI-PGF)"/>
            <person name="Walter F."/>
            <person name="Albersmeier A."/>
            <person name="Kalinowski J."/>
            <person name="Ruckert C."/>
        </authorList>
    </citation>
    <scope>NUCLEOTIDE SEQUENCE</scope>
    <source>
        <strain evidence="1">CGMCC 1.12751</strain>
    </source>
</reference>
<proteinExistence type="predicted"/>
<dbReference type="Proteomes" id="UP000625976">
    <property type="component" value="Unassembled WGS sequence"/>
</dbReference>